<dbReference type="AlphaFoldDB" id="A0A1H7PIU1"/>
<evidence type="ECO:0000256" key="2">
    <source>
        <dbReference type="ARBA" id="ARBA00047806"/>
    </source>
</evidence>
<dbReference type="SUPFAM" id="SSF55068">
    <property type="entry name" value="Peptide methionine sulfoxide reductase"/>
    <property type="match status" value="1"/>
</dbReference>
<comment type="similarity">
    <text evidence="4">Belongs to the MsrA Met sulfoxide reductase family.</text>
</comment>
<dbReference type="GO" id="GO:0008113">
    <property type="term" value="F:peptide-methionine (S)-S-oxide reductase activity"/>
    <property type="evidence" value="ECO:0007669"/>
    <property type="project" value="UniProtKB-UniRule"/>
</dbReference>
<dbReference type="RefSeq" id="WP_091622961.1">
    <property type="nucleotide sequence ID" value="NZ_FNZN01000003.1"/>
</dbReference>
<sequence>MKLVQITVLACATLLATSCQSKVKKNTLSENAENTEIVNDEVDEVVKLSPQQLSTYETAYFASGCFWCVEAIFESVKGVKEVVSGYAGGEQKNPTYEDVGYGKTDHAEAVEVYYDPKEISFTELVQVFFGSHDPTQLNRQGPDRGRQYRSIAFYKSDEQKKIIEGYMQALTDQNVYGGDPITTEVTPFTVFYKAEAYHQDYEKNNPNNSYIKNVSIPRLNRFKENFGDYLKKSVH</sequence>
<dbReference type="InterPro" id="IPR002569">
    <property type="entry name" value="Met_Sox_Rdtase_MsrA_dom"/>
</dbReference>
<dbReference type="EC" id="1.8.4.11" evidence="4"/>
<dbReference type="InterPro" id="IPR036509">
    <property type="entry name" value="Met_Sox_Rdtase_MsrA_sf"/>
</dbReference>
<dbReference type="NCBIfam" id="TIGR00401">
    <property type="entry name" value="msrA"/>
    <property type="match status" value="1"/>
</dbReference>
<keyword evidence="1 4" id="KW-0560">Oxidoreductase</keyword>
<comment type="catalytic activity">
    <reaction evidence="2 4">
        <text>L-methionyl-[protein] + [thioredoxin]-disulfide + H2O = L-methionyl-(S)-S-oxide-[protein] + [thioredoxin]-dithiol</text>
        <dbReference type="Rhea" id="RHEA:14217"/>
        <dbReference type="Rhea" id="RHEA-COMP:10698"/>
        <dbReference type="Rhea" id="RHEA-COMP:10700"/>
        <dbReference type="Rhea" id="RHEA-COMP:12313"/>
        <dbReference type="Rhea" id="RHEA-COMP:12315"/>
        <dbReference type="ChEBI" id="CHEBI:15377"/>
        <dbReference type="ChEBI" id="CHEBI:16044"/>
        <dbReference type="ChEBI" id="CHEBI:29950"/>
        <dbReference type="ChEBI" id="CHEBI:44120"/>
        <dbReference type="ChEBI" id="CHEBI:50058"/>
        <dbReference type="EC" id="1.8.4.11"/>
    </reaction>
</comment>
<accession>A0A1H7PIU1</accession>
<feature type="domain" description="Peptide methionine sulphoxide reductase MsrA" evidence="5">
    <location>
        <begin position="58"/>
        <end position="210"/>
    </location>
</feature>
<name>A0A1H7PIU1_9FLAO</name>
<dbReference type="HAMAP" id="MF_01401">
    <property type="entry name" value="MsrA"/>
    <property type="match status" value="1"/>
</dbReference>
<evidence type="ECO:0000313" key="7">
    <source>
        <dbReference type="Proteomes" id="UP000198990"/>
    </source>
</evidence>
<dbReference type="STRING" id="228957.SAMN04488008_103452"/>
<evidence type="ECO:0000256" key="3">
    <source>
        <dbReference type="ARBA" id="ARBA00048782"/>
    </source>
</evidence>
<protein>
    <recommendedName>
        <fullName evidence="4">Peptide methionine sulfoxide reductase MsrA</fullName>
        <shortName evidence="4">Protein-methionine-S-oxide reductase</shortName>
        <ecNumber evidence="4">1.8.4.11</ecNumber>
    </recommendedName>
    <alternativeName>
        <fullName evidence="4">Peptide-methionine (S)-S-oxide reductase</fullName>
        <shortName evidence="4">Peptide Met(O) reductase</shortName>
    </alternativeName>
</protein>
<keyword evidence="7" id="KW-1185">Reference proteome</keyword>
<dbReference type="PANTHER" id="PTHR43774">
    <property type="entry name" value="PEPTIDE METHIONINE SULFOXIDE REDUCTASE"/>
    <property type="match status" value="1"/>
</dbReference>
<feature type="active site" evidence="4">
    <location>
        <position position="65"/>
    </location>
</feature>
<evidence type="ECO:0000259" key="5">
    <source>
        <dbReference type="Pfam" id="PF01625"/>
    </source>
</evidence>
<organism evidence="6 7">
    <name type="scientific">Maribacter orientalis</name>
    <dbReference type="NCBI Taxonomy" id="228957"/>
    <lineage>
        <taxon>Bacteria</taxon>
        <taxon>Pseudomonadati</taxon>
        <taxon>Bacteroidota</taxon>
        <taxon>Flavobacteriia</taxon>
        <taxon>Flavobacteriales</taxon>
        <taxon>Flavobacteriaceae</taxon>
        <taxon>Maribacter</taxon>
    </lineage>
</organism>
<dbReference type="GO" id="GO:0033744">
    <property type="term" value="F:L-methionine:thioredoxin-disulfide S-oxidoreductase activity"/>
    <property type="evidence" value="ECO:0007669"/>
    <property type="project" value="RHEA"/>
</dbReference>
<evidence type="ECO:0000256" key="1">
    <source>
        <dbReference type="ARBA" id="ARBA00023002"/>
    </source>
</evidence>
<dbReference type="Pfam" id="PF01625">
    <property type="entry name" value="PMSR"/>
    <property type="match status" value="1"/>
</dbReference>
<proteinExistence type="inferred from homology"/>
<dbReference type="PANTHER" id="PTHR43774:SF1">
    <property type="entry name" value="PEPTIDE METHIONINE SULFOXIDE REDUCTASE MSRA 2"/>
    <property type="match status" value="1"/>
</dbReference>
<comment type="catalytic activity">
    <reaction evidence="3 4">
        <text>[thioredoxin]-disulfide + L-methionine + H2O = L-methionine (S)-S-oxide + [thioredoxin]-dithiol</text>
        <dbReference type="Rhea" id="RHEA:19993"/>
        <dbReference type="Rhea" id="RHEA-COMP:10698"/>
        <dbReference type="Rhea" id="RHEA-COMP:10700"/>
        <dbReference type="ChEBI" id="CHEBI:15377"/>
        <dbReference type="ChEBI" id="CHEBI:29950"/>
        <dbReference type="ChEBI" id="CHEBI:50058"/>
        <dbReference type="ChEBI" id="CHEBI:57844"/>
        <dbReference type="ChEBI" id="CHEBI:58772"/>
        <dbReference type="EC" id="1.8.4.11"/>
    </reaction>
</comment>
<dbReference type="OrthoDB" id="4174719at2"/>
<comment type="function">
    <text evidence="4">Has an important function as a repair enzyme for proteins that have been inactivated by oxidation. Catalyzes the reversible oxidation-reduction of methionine sulfoxide in proteins to methionine.</text>
</comment>
<dbReference type="Proteomes" id="UP000198990">
    <property type="component" value="Unassembled WGS sequence"/>
</dbReference>
<reference evidence="7" key="1">
    <citation type="submission" date="2016-10" db="EMBL/GenBank/DDBJ databases">
        <authorList>
            <person name="Varghese N."/>
            <person name="Submissions S."/>
        </authorList>
    </citation>
    <scope>NUCLEOTIDE SEQUENCE [LARGE SCALE GENOMIC DNA]</scope>
    <source>
        <strain evidence="7">DSM 16471</strain>
    </source>
</reference>
<gene>
    <name evidence="4" type="primary">msrA</name>
    <name evidence="6" type="ORF">SAMN04488008_103452</name>
</gene>
<dbReference type="Gene3D" id="3.30.1060.10">
    <property type="entry name" value="Peptide methionine sulphoxide reductase MsrA"/>
    <property type="match status" value="1"/>
</dbReference>
<evidence type="ECO:0000256" key="4">
    <source>
        <dbReference type="HAMAP-Rule" id="MF_01401"/>
    </source>
</evidence>
<dbReference type="EMBL" id="FNZN01000003">
    <property type="protein sequence ID" value="SEL35398.1"/>
    <property type="molecule type" value="Genomic_DNA"/>
</dbReference>
<dbReference type="PROSITE" id="PS51257">
    <property type="entry name" value="PROKAR_LIPOPROTEIN"/>
    <property type="match status" value="1"/>
</dbReference>
<evidence type="ECO:0000313" key="6">
    <source>
        <dbReference type="EMBL" id="SEL35398.1"/>
    </source>
</evidence>